<dbReference type="AlphaFoldDB" id="A0A7V4FGM2"/>
<evidence type="ECO:0000313" key="1">
    <source>
        <dbReference type="EMBL" id="HGQ77773.1"/>
    </source>
</evidence>
<gene>
    <name evidence="1" type="ORF">ENU12_07750</name>
</gene>
<accession>A0A7V4FGM2</accession>
<dbReference type="EMBL" id="DTBH01000157">
    <property type="protein sequence ID" value="HGQ77773.1"/>
    <property type="molecule type" value="Genomic_DNA"/>
</dbReference>
<sequence length="173" mass="20252">MLPFKFSVTELENMITRANTDYMLGERMFSKTKLKYGVYDNLYIIEQNKEKTSIYAKLKQAGFDVRQIMYKQDESLRGVYIGVIINNDIFIYESALEHIDGIDRDILWMHLLVEKPKNVVKRIEDIEVSVLRNAENKKIAFSVYDGVKRSYMFNLDYLKTFVLKDSSTACETA</sequence>
<organism evidence="1">
    <name type="scientific">Fervidobacterium pennivorans</name>
    <dbReference type="NCBI Taxonomy" id="93466"/>
    <lineage>
        <taxon>Bacteria</taxon>
        <taxon>Thermotogati</taxon>
        <taxon>Thermotogota</taxon>
        <taxon>Thermotogae</taxon>
        <taxon>Thermotogales</taxon>
        <taxon>Fervidobacteriaceae</taxon>
        <taxon>Fervidobacterium</taxon>
    </lineage>
</organism>
<proteinExistence type="predicted"/>
<protein>
    <submittedName>
        <fullName evidence="1">Uncharacterized protein</fullName>
    </submittedName>
</protein>
<name>A0A7V4FGM2_FERPE</name>
<reference evidence="1" key="1">
    <citation type="journal article" date="2020" name="mSystems">
        <title>Genome- and Community-Level Interaction Insights into Carbon Utilization and Element Cycling Functions of Hydrothermarchaeota in Hydrothermal Sediment.</title>
        <authorList>
            <person name="Zhou Z."/>
            <person name="Liu Y."/>
            <person name="Xu W."/>
            <person name="Pan J."/>
            <person name="Luo Z.H."/>
            <person name="Li M."/>
        </authorList>
    </citation>
    <scope>NUCLEOTIDE SEQUENCE [LARGE SCALE GENOMIC DNA]</scope>
    <source>
        <strain evidence="1">SpSt-640</strain>
    </source>
</reference>
<comment type="caution">
    <text evidence="1">The sequence shown here is derived from an EMBL/GenBank/DDBJ whole genome shotgun (WGS) entry which is preliminary data.</text>
</comment>